<evidence type="ECO:0000313" key="2">
    <source>
        <dbReference type="Proteomes" id="UP001239111"/>
    </source>
</evidence>
<protein>
    <submittedName>
        <fullName evidence="1">Uncharacterized protein</fullName>
    </submittedName>
</protein>
<dbReference type="Proteomes" id="UP001239111">
    <property type="component" value="Chromosome 3"/>
</dbReference>
<organism evidence="1 2">
    <name type="scientific">Eretmocerus hayati</name>
    <dbReference type="NCBI Taxonomy" id="131215"/>
    <lineage>
        <taxon>Eukaryota</taxon>
        <taxon>Metazoa</taxon>
        <taxon>Ecdysozoa</taxon>
        <taxon>Arthropoda</taxon>
        <taxon>Hexapoda</taxon>
        <taxon>Insecta</taxon>
        <taxon>Pterygota</taxon>
        <taxon>Neoptera</taxon>
        <taxon>Endopterygota</taxon>
        <taxon>Hymenoptera</taxon>
        <taxon>Apocrita</taxon>
        <taxon>Proctotrupomorpha</taxon>
        <taxon>Chalcidoidea</taxon>
        <taxon>Aphelinidae</taxon>
        <taxon>Aphelininae</taxon>
        <taxon>Eretmocerus</taxon>
    </lineage>
</organism>
<proteinExistence type="predicted"/>
<reference evidence="1" key="1">
    <citation type="submission" date="2023-04" db="EMBL/GenBank/DDBJ databases">
        <title>A chromosome-level genome assembly of the parasitoid wasp Eretmocerus hayati.</title>
        <authorList>
            <person name="Zhong Y."/>
            <person name="Liu S."/>
            <person name="Liu Y."/>
        </authorList>
    </citation>
    <scope>NUCLEOTIDE SEQUENCE</scope>
    <source>
        <strain evidence="1">ZJU_SS_LIU_2023</strain>
    </source>
</reference>
<evidence type="ECO:0000313" key="1">
    <source>
        <dbReference type="EMBL" id="KAJ8674073.1"/>
    </source>
</evidence>
<accession>A0ACC2NT97</accession>
<name>A0ACC2NT97_9HYME</name>
<comment type="caution">
    <text evidence="1">The sequence shown here is derived from an EMBL/GenBank/DDBJ whole genome shotgun (WGS) entry which is preliminary data.</text>
</comment>
<gene>
    <name evidence="1" type="ORF">QAD02_005335</name>
</gene>
<sequence>MNVPLATCLVFVGCCSNLVFLELLMKEDPGGGNLVTFLQFLFIAIDGFIFTSKFGTVQTKLKMSSYLILVSMFFISSVLNNYAFNFNIPMPLHMIFRAGSLIANMIMGIIILKKSYTFDKYLSVMMITLGIVICTILSGKEIKSTAPISENHVPTNPLNDFLWWVVGITLLTVALFISARMGIYQETLFSRHGKDPREALYYTHLLPLPFFLLLSTNLWEHAVIAMNSPKIILPLINISVPRMVAYLVGNILTQYLCISSVFVLTTECASLTVTLILTLRKFISLIFSILYFKNPFTFYHWVGTILVFSGTLIFTETITKVCKNFQTIVKREKKIE</sequence>
<dbReference type="EMBL" id="CM056743">
    <property type="protein sequence ID" value="KAJ8674073.1"/>
    <property type="molecule type" value="Genomic_DNA"/>
</dbReference>
<keyword evidence="2" id="KW-1185">Reference proteome</keyword>